<comment type="caution">
    <text evidence="1">The sequence shown here is derived from an EMBL/GenBank/DDBJ whole genome shotgun (WGS) entry which is preliminary data.</text>
</comment>
<name>A0ACC2JPU1_9PEZI</name>
<evidence type="ECO:0000313" key="2">
    <source>
        <dbReference type="Proteomes" id="UP001153332"/>
    </source>
</evidence>
<organism evidence="1 2">
    <name type="scientific">Lasiodiplodia mahajangana</name>
    <dbReference type="NCBI Taxonomy" id="1108764"/>
    <lineage>
        <taxon>Eukaryota</taxon>
        <taxon>Fungi</taxon>
        <taxon>Dikarya</taxon>
        <taxon>Ascomycota</taxon>
        <taxon>Pezizomycotina</taxon>
        <taxon>Dothideomycetes</taxon>
        <taxon>Dothideomycetes incertae sedis</taxon>
        <taxon>Botryosphaeriales</taxon>
        <taxon>Botryosphaeriaceae</taxon>
        <taxon>Lasiodiplodia</taxon>
    </lineage>
</organism>
<gene>
    <name evidence="1" type="ORF">O1611_g4168</name>
</gene>
<dbReference type="Proteomes" id="UP001153332">
    <property type="component" value="Unassembled WGS sequence"/>
</dbReference>
<keyword evidence="2" id="KW-1185">Reference proteome</keyword>
<reference evidence="1" key="1">
    <citation type="submission" date="2022-12" db="EMBL/GenBank/DDBJ databases">
        <title>Genome Sequence of Lasiodiplodia mahajangana.</title>
        <authorList>
            <person name="Buettner E."/>
        </authorList>
    </citation>
    <scope>NUCLEOTIDE SEQUENCE</scope>
    <source>
        <strain evidence="1">VT137</strain>
    </source>
</reference>
<protein>
    <submittedName>
        <fullName evidence="1">Uncharacterized protein</fullName>
    </submittedName>
</protein>
<accession>A0ACC2JPU1</accession>
<sequence length="270" mass="29618">MSLHLPARQAANAARASIAKPSLHLQYLLPRTQRRNAWFSGFNWGKKKAESETTPFAKALTRRDKEIKLTERLANRTQGATIFDEELKGRRGSKKRGPAEPQPTEQPAAASMAYSTSEGAHGAGPGPRPAVEGALPAQEGHADGSRRRQAIPTGAHQAIREGAHEQQRHTPHEHQEARAPLAPDCRQNSRGCHRADALQQEENRARGQVPAGGGPRYGHRRAGHGARCAEWRDPRQAEDSDQGRQDYRGPRSNAALRRPVLGYEGPLPRG</sequence>
<evidence type="ECO:0000313" key="1">
    <source>
        <dbReference type="EMBL" id="KAJ8129466.1"/>
    </source>
</evidence>
<dbReference type="EMBL" id="JAPUUL010000754">
    <property type="protein sequence ID" value="KAJ8129466.1"/>
    <property type="molecule type" value="Genomic_DNA"/>
</dbReference>
<proteinExistence type="predicted"/>